<dbReference type="GO" id="GO:0005886">
    <property type="term" value="C:plasma membrane"/>
    <property type="evidence" value="ECO:0007669"/>
    <property type="project" value="UniProtKB-SubCell"/>
</dbReference>
<feature type="transmembrane region" description="Helical" evidence="5">
    <location>
        <begin position="125"/>
        <end position="148"/>
    </location>
</feature>
<dbReference type="GO" id="GO:0005315">
    <property type="term" value="F:phosphate transmembrane transporter activity"/>
    <property type="evidence" value="ECO:0007669"/>
    <property type="project" value="InterPro"/>
</dbReference>
<evidence type="ECO:0000259" key="7">
    <source>
        <dbReference type="PROSITE" id="PS50928"/>
    </source>
</evidence>
<keyword evidence="2 5" id="KW-0812">Transmembrane</keyword>
<comment type="similarity">
    <text evidence="6">Belongs to the binding-protein-dependent transport system permease family. CysTW subfamily.</text>
</comment>
<feature type="domain" description="ABC transmembrane type-1" evidence="7">
    <location>
        <begin position="88"/>
        <end position="303"/>
    </location>
</feature>
<keyword evidence="6" id="KW-1003">Cell membrane</keyword>
<dbReference type="Gene3D" id="1.10.3720.10">
    <property type="entry name" value="MetI-like"/>
    <property type="match status" value="1"/>
</dbReference>
<evidence type="ECO:0000256" key="2">
    <source>
        <dbReference type="ARBA" id="ARBA00022692"/>
    </source>
</evidence>
<gene>
    <name evidence="8" type="ORF">GCM10017771_58600</name>
</gene>
<dbReference type="EMBL" id="BNAT01000023">
    <property type="protein sequence ID" value="GHE39701.1"/>
    <property type="molecule type" value="Genomic_DNA"/>
</dbReference>
<reference evidence="8" key="2">
    <citation type="submission" date="2020-09" db="EMBL/GenBank/DDBJ databases">
        <authorList>
            <person name="Sun Q."/>
            <person name="Zhou Y."/>
        </authorList>
    </citation>
    <scope>NUCLEOTIDE SEQUENCE</scope>
    <source>
        <strain evidence="8">CGMCC 4.7403</strain>
    </source>
</reference>
<dbReference type="PROSITE" id="PS50928">
    <property type="entry name" value="ABC_TM1"/>
    <property type="match status" value="1"/>
</dbReference>
<accession>A0A919DET8</accession>
<organism evidence="8 9">
    <name type="scientific">Streptomyces capitiformicae</name>
    <dbReference type="NCBI Taxonomy" id="2014920"/>
    <lineage>
        <taxon>Bacteria</taxon>
        <taxon>Bacillati</taxon>
        <taxon>Actinomycetota</taxon>
        <taxon>Actinomycetes</taxon>
        <taxon>Kitasatosporales</taxon>
        <taxon>Streptomycetaceae</taxon>
        <taxon>Streptomyces</taxon>
    </lineage>
</organism>
<proteinExistence type="inferred from homology"/>
<evidence type="ECO:0000313" key="9">
    <source>
        <dbReference type="Proteomes" id="UP000603227"/>
    </source>
</evidence>
<keyword evidence="4 5" id="KW-0472">Membrane</keyword>
<dbReference type="InterPro" id="IPR035906">
    <property type="entry name" value="MetI-like_sf"/>
</dbReference>
<evidence type="ECO:0000313" key="8">
    <source>
        <dbReference type="EMBL" id="GHE39701.1"/>
    </source>
</evidence>
<comment type="caution">
    <text evidence="8">The sequence shown here is derived from an EMBL/GenBank/DDBJ whole genome shotgun (WGS) entry which is preliminary data.</text>
</comment>
<evidence type="ECO:0000256" key="1">
    <source>
        <dbReference type="ARBA" id="ARBA00004141"/>
    </source>
</evidence>
<dbReference type="InterPro" id="IPR011864">
    <property type="entry name" value="Phosphate_PstC"/>
</dbReference>
<dbReference type="InterPro" id="IPR000515">
    <property type="entry name" value="MetI-like"/>
</dbReference>
<dbReference type="AlphaFoldDB" id="A0A919DET8"/>
<feature type="transmembrane region" description="Helical" evidence="5">
    <location>
        <begin position="211"/>
        <end position="232"/>
    </location>
</feature>
<dbReference type="CDD" id="cd06261">
    <property type="entry name" value="TM_PBP2"/>
    <property type="match status" value="1"/>
</dbReference>
<dbReference type="SUPFAM" id="SSF161098">
    <property type="entry name" value="MetI-like"/>
    <property type="match status" value="1"/>
</dbReference>
<dbReference type="Pfam" id="PF00528">
    <property type="entry name" value="BPD_transp_1"/>
    <property type="match status" value="1"/>
</dbReference>
<keyword evidence="6" id="KW-0592">Phosphate transport</keyword>
<keyword evidence="5" id="KW-0813">Transport</keyword>
<dbReference type="GO" id="GO:0006817">
    <property type="term" value="P:phosphate ion transport"/>
    <property type="evidence" value="ECO:0007669"/>
    <property type="project" value="UniProtKB-KW"/>
</dbReference>
<dbReference type="PANTHER" id="PTHR42727">
    <property type="entry name" value="PHOSPHATE TRANSPORT SYSTEM PERMEASE PROTEIN"/>
    <property type="match status" value="1"/>
</dbReference>
<dbReference type="RefSeq" id="WP_189785448.1">
    <property type="nucleotide sequence ID" value="NZ_BNAT01000023.1"/>
</dbReference>
<comment type="function">
    <text evidence="6">Part of the binding-protein-dependent transport system for phosphate; probably responsible for the translocation of the substrate across the membrane.</text>
</comment>
<evidence type="ECO:0000256" key="4">
    <source>
        <dbReference type="ARBA" id="ARBA00023136"/>
    </source>
</evidence>
<dbReference type="PANTHER" id="PTHR42727:SF1">
    <property type="entry name" value="PHOSPHATE TRANSPORT SYSTEM PERMEASE"/>
    <property type="match status" value="1"/>
</dbReference>
<sequence>MTSPTLKAPAGNGPRSLRRARPRYGERAVQGLLLVAALVSVATTVGIVVSLIPPAVEFFERVSLADFLGGTEWTALFSSPRYGVLPLLSATMLITVIALAVAVPVGLGAAIYLSEYADRRVRKALKPTLEVLAGVPTVVYGFFALSFVTPRLREWWPGGTGPDFQNALAAGLVMGVMIIPTIASLSEDAMSAVPDALRDGAYALGSGRRVVSVRVVVPAALSGIVAACVLGISRAIGETMIVAIASGNQAVLSWNPLDAMQTMTGFIAQAGSGDVPVQSFEYKTIFAVGALLFVITFVMNMISIRLVRKYREVYE</sequence>
<evidence type="ECO:0000256" key="5">
    <source>
        <dbReference type="RuleBase" id="RU363032"/>
    </source>
</evidence>
<evidence type="ECO:0000256" key="3">
    <source>
        <dbReference type="ARBA" id="ARBA00022989"/>
    </source>
</evidence>
<keyword evidence="9" id="KW-1185">Reference proteome</keyword>
<keyword evidence="3 5" id="KW-1133">Transmembrane helix</keyword>
<feature type="transmembrane region" description="Helical" evidence="5">
    <location>
        <begin position="285"/>
        <end position="307"/>
    </location>
</feature>
<feature type="transmembrane region" description="Helical" evidence="5">
    <location>
        <begin position="87"/>
        <end position="113"/>
    </location>
</feature>
<dbReference type="Proteomes" id="UP000603227">
    <property type="component" value="Unassembled WGS sequence"/>
</dbReference>
<feature type="transmembrane region" description="Helical" evidence="5">
    <location>
        <begin position="168"/>
        <end position="190"/>
    </location>
</feature>
<dbReference type="NCBIfam" id="TIGR02138">
    <property type="entry name" value="phosphate_pstC"/>
    <property type="match status" value="1"/>
</dbReference>
<evidence type="ECO:0000256" key="6">
    <source>
        <dbReference type="RuleBase" id="RU363054"/>
    </source>
</evidence>
<protein>
    <recommendedName>
        <fullName evidence="6">Phosphate transport system permease protein</fullName>
    </recommendedName>
</protein>
<name>A0A919DET8_9ACTN</name>
<comment type="subcellular location">
    <subcellularLocation>
        <location evidence="5">Cell membrane</location>
        <topology evidence="5">Multi-pass membrane protein</topology>
    </subcellularLocation>
    <subcellularLocation>
        <location evidence="1">Membrane</location>
        <topology evidence="1">Multi-pass membrane protein</topology>
    </subcellularLocation>
</comment>
<feature type="transmembrane region" description="Helical" evidence="5">
    <location>
        <begin position="28"/>
        <end position="52"/>
    </location>
</feature>
<reference evidence="8" key="1">
    <citation type="journal article" date="2014" name="Int. J. Syst. Evol. Microbiol.">
        <title>Complete genome sequence of Corynebacterium casei LMG S-19264T (=DSM 44701T), isolated from a smear-ripened cheese.</title>
        <authorList>
            <consortium name="US DOE Joint Genome Institute (JGI-PGF)"/>
            <person name="Walter F."/>
            <person name="Albersmeier A."/>
            <person name="Kalinowski J."/>
            <person name="Ruckert C."/>
        </authorList>
    </citation>
    <scope>NUCLEOTIDE SEQUENCE</scope>
    <source>
        <strain evidence="8">CGMCC 4.7403</strain>
    </source>
</reference>